<sequence>MLKLALRNLLRQRTRTALTLAAIVFGVAGLVLSGGFVRDIFVQLGEAVIHSQSGHLQVAREGFFTHGSRKPEDYLIENGGAIAAKAQALPGVERVMARVLFSGLINNGRADLAIAVQGVEPGKEAALGSHLMLSSGRRLTDDDAYGILLGQGVAQALQLAVGDRVVLVANMHGGGLNTLDLEVVGTFQTFSRDFDARTAQISLPAARELLDSRGVNTLVVELASTPDTDRAAGQLRAALAGSGLEVRAWPDLNDFYAKTVTLYETQFGGLRLIILAMVLLSVVNSVNMGAFERLGEFGTMMALGNRHADVVRLIVTESALLGVVGSVLGVLLGVLLALLISAVGIPMPPPPNANVGYVASIRVVPWELALAFGIGVAATVAASFVPARRLLKVPVVDALRQNV</sequence>
<accession>A0A7W8HF40</accession>
<dbReference type="RefSeq" id="WP_183963160.1">
    <property type="nucleotide sequence ID" value="NZ_BAABEW010000003.1"/>
</dbReference>
<evidence type="ECO:0000313" key="11">
    <source>
        <dbReference type="Proteomes" id="UP000532440"/>
    </source>
</evidence>
<proteinExistence type="inferred from homology"/>
<comment type="caution">
    <text evidence="10">The sequence shown here is derived from an EMBL/GenBank/DDBJ whole genome shotgun (WGS) entry which is preliminary data.</text>
</comment>
<evidence type="ECO:0000256" key="1">
    <source>
        <dbReference type="ARBA" id="ARBA00004651"/>
    </source>
</evidence>
<evidence type="ECO:0000256" key="2">
    <source>
        <dbReference type="ARBA" id="ARBA00005236"/>
    </source>
</evidence>
<evidence type="ECO:0000256" key="5">
    <source>
        <dbReference type="ARBA" id="ARBA00022989"/>
    </source>
</evidence>
<evidence type="ECO:0000256" key="4">
    <source>
        <dbReference type="ARBA" id="ARBA00022692"/>
    </source>
</evidence>
<keyword evidence="5 7" id="KW-1133">Transmembrane helix</keyword>
<name>A0A7W8HF40_9BURK</name>
<organism evidence="10 11">
    <name type="scientific">Quisquiliibacterium transsilvanicum</name>
    <dbReference type="NCBI Taxonomy" id="1549638"/>
    <lineage>
        <taxon>Bacteria</taxon>
        <taxon>Pseudomonadati</taxon>
        <taxon>Pseudomonadota</taxon>
        <taxon>Betaproteobacteria</taxon>
        <taxon>Burkholderiales</taxon>
        <taxon>Burkholderiaceae</taxon>
        <taxon>Quisquiliibacterium</taxon>
    </lineage>
</organism>
<dbReference type="Proteomes" id="UP000532440">
    <property type="component" value="Unassembled WGS sequence"/>
</dbReference>
<dbReference type="PANTHER" id="PTHR30489">
    <property type="entry name" value="LIPOPROTEIN-RELEASING SYSTEM TRANSMEMBRANE PROTEIN LOLE"/>
    <property type="match status" value="1"/>
</dbReference>
<dbReference type="Pfam" id="PF02687">
    <property type="entry name" value="FtsX"/>
    <property type="match status" value="1"/>
</dbReference>
<evidence type="ECO:0000256" key="7">
    <source>
        <dbReference type="SAM" id="Phobius"/>
    </source>
</evidence>
<dbReference type="GO" id="GO:0098797">
    <property type="term" value="C:plasma membrane protein complex"/>
    <property type="evidence" value="ECO:0007669"/>
    <property type="project" value="TreeGrafter"/>
</dbReference>
<feature type="transmembrane region" description="Helical" evidence="7">
    <location>
        <begin position="268"/>
        <end position="290"/>
    </location>
</feature>
<dbReference type="PANTHER" id="PTHR30489:SF0">
    <property type="entry name" value="LIPOPROTEIN-RELEASING SYSTEM TRANSMEMBRANE PROTEIN LOLE"/>
    <property type="match status" value="1"/>
</dbReference>
<dbReference type="GO" id="GO:0044874">
    <property type="term" value="P:lipoprotein localization to outer membrane"/>
    <property type="evidence" value="ECO:0007669"/>
    <property type="project" value="TreeGrafter"/>
</dbReference>
<evidence type="ECO:0000313" key="10">
    <source>
        <dbReference type="EMBL" id="MBB5270060.1"/>
    </source>
</evidence>
<dbReference type="InterPro" id="IPR025857">
    <property type="entry name" value="MacB_PCD"/>
</dbReference>
<evidence type="ECO:0000259" key="8">
    <source>
        <dbReference type="Pfam" id="PF02687"/>
    </source>
</evidence>
<keyword evidence="3" id="KW-1003">Cell membrane</keyword>
<evidence type="ECO:0000259" key="9">
    <source>
        <dbReference type="Pfam" id="PF12704"/>
    </source>
</evidence>
<keyword evidence="6 7" id="KW-0472">Membrane</keyword>
<feature type="transmembrane region" description="Helical" evidence="7">
    <location>
        <begin position="363"/>
        <end position="385"/>
    </location>
</feature>
<dbReference type="InterPro" id="IPR003838">
    <property type="entry name" value="ABC3_permease_C"/>
</dbReference>
<dbReference type="AlphaFoldDB" id="A0A7W8HF40"/>
<gene>
    <name evidence="10" type="ORF">HNQ70_000044</name>
</gene>
<dbReference type="EMBL" id="JACHGB010000001">
    <property type="protein sequence ID" value="MBB5270060.1"/>
    <property type="molecule type" value="Genomic_DNA"/>
</dbReference>
<feature type="domain" description="MacB-like periplasmic core" evidence="9">
    <location>
        <begin position="16"/>
        <end position="237"/>
    </location>
</feature>
<comment type="subcellular location">
    <subcellularLocation>
        <location evidence="1">Cell membrane</location>
        <topology evidence="1">Multi-pass membrane protein</topology>
    </subcellularLocation>
</comment>
<comment type="similarity">
    <text evidence="2">Belongs to the ABC-4 integral membrane protein family. LolC/E subfamily.</text>
</comment>
<evidence type="ECO:0000256" key="6">
    <source>
        <dbReference type="ARBA" id="ARBA00023136"/>
    </source>
</evidence>
<keyword evidence="11" id="KW-1185">Reference proteome</keyword>
<dbReference type="Pfam" id="PF12704">
    <property type="entry name" value="MacB_PCD"/>
    <property type="match status" value="1"/>
</dbReference>
<dbReference type="InterPro" id="IPR051447">
    <property type="entry name" value="Lipoprotein-release_system"/>
</dbReference>
<reference evidence="10 11" key="1">
    <citation type="submission" date="2020-08" db="EMBL/GenBank/DDBJ databases">
        <title>Genomic Encyclopedia of Type Strains, Phase IV (KMG-IV): sequencing the most valuable type-strain genomes for metagenomic binning, comparative biology and taxonomic classification.</title>
        <authorList>
            <person name="Goeker M."/>
        </authorList>
    </citation>
    <scope>NUCLEOTIDE SEQUENCE [LARGE SCALE GENOMIC DNA]</scope>
    <source>
        <strain evidence="10 11">DSM 29781</strain>
    </source>
</reference>
<keyword evidence="4 7" id="KW-0812">Transmembrane</keyword>
<feature type="transmembrane region" description="Helical" evidence="7">
    <location>
        <begin position="310"/>
        <end position="343"/>
    </location>
</feature>
<feature type="domain" description="ABC3 transporter permease C-terminal" evidence="8">
    <location>
        <begin position="272"/>
        <end position="394"/>
    </location>
</feature>
<protein>
    <submittedName>
        <fullName evidence="10">Putative ABC transport system permease protein</fullName>
    </submittedName>
</protein>
<evidence type="ECO:0000256" key="3">
    <source>
        <dbReference type="ARBA" id="ARBA00022475"/>
    </source>
</evidence>